<name>A0A6H5II12_9HYME</name>
<dbReference type="Pfam" id="PF00535">
    <property type="entry name" value="Glycos_transf_2"/>
    <property type="match status" value="1"/>
</dbReference>
<keyword evidence="8" id="KW-0333">Golgi apparatus</keyword>
<evidence type="ECO:0000256" key="7">
    <source>
        <dbReference type="ARBA" id="ARBA00022989"/>
    </source>
</evidence>
<dbReference type="InterPro" id="IPR000772">
    <property type="entry name" value="Ricin_B_lectin"/>
</dbReference>
<feature type="transmembrane region" description="Helical" evidence="12">
    <location>
        <begin position="1208"/>
        <end position="1228"/>
    </location>
</feature>
<evidence type="ECO:0000256" key="6">
    <source>
        <dbReference type="ARBA" id="ARBA00022968"/>
    </source>
</evidence>
<evidence type="ECO:0000256" key="10">
    <source>
        <dbReference type="ARBA" id="ARBA00023157"/>
    </source>
</evidence>
<accession>A0A6H5II12</accession>
<evidence type="ECO:0000256" key="8">
    <source>
        <dbReference type="ARBA" id="ARBA00023034"/>
    </source>
</evidence>
<dbReference type="InterPro" id="IPR029044">
    <property type="entry name" value="Nucleotide-diphossugar_trans"/>
</dbReference>
<feature type="domain" description="Galactosyltransferase C-terminal" evidence="15">
    <location>
        <begin position="213"/>
        <end position="271"/>
    </location>
</feature>
<dbReference type="Gene3D" id="1.20.1070.10">
    <property type="entry name" value="Rhodopsin 7-helix transmembrane proteins"/>
    <property type="match status" value="1"/>
</dbReference>
<dbReference type="EMBL" id="CADCXV010000828">
    <property type="protein sequence ID" value="CAB0036760.1"/>
    <property type="molecule type" value="Genomic_DNA"/>
</dbReference>
<evidence type="ECO:0000256" key="12">
    <source>
        <dbReference type="SAM" id="Phobius"/>
    </source>
</evidence>
<sequence length="1567" mass="176151">MNKNMFDPRPYEGKNGEPVQIPAKDFQLMQQLFQINRYNLLASDRIPLNRSLPDVRKKRCIARYSNLADLPNTSVVIVFHNEAWSTLLRTVHSVINRSPRQLLKEIILVDDDSDRATKAARLLPVALSYTYNELFTYTCNAVSGWLEPLLEAISKDRTRVVSPVIDIINDDTFSYTRSFELHWGAFNWDLHFRWLMLNGLLLQERRESAVEPFKTPAMAGGLFAMERDYFYELGAYDEQMRIWGGENLEMSFRIWQCGGSVEIAPCSHVGHIFRKSSPYTFPGGVDDVLYGNLARVALVWMDDWGKFYFKFNPQAERVKDKQQVRARLELRERLKCKSFEWYLDNVWPDHFFPKDDRFFGQIVHGSSGKCLMRPLSKGGYSQPLGFVSQQDCIAPPSLAQMFVMTKTGFVQTDESVCLDISEKESRHKPKVKLMTCNGSPGQTWFYDDKITAHLFAHVHFSEMVSLKDGHNMCDSYFSHIITEICVLIMADRGGEIDRIGMERRRRTAAAMVTAATSAAIIKRAVDPSSSSAEAAVQQDESAAARSATTGGGELAKLDKVEERRVSREMRPYRSMAGTVLLGHDVGRAGAAEIPAWGGGGGGDAGAAAALDGQGVPACPGRDDFALLVSMDLLEVVHRVAIVQAPDAVHQFTAVVRRRELATCNQKSVRASQIVSPKYRLSRTSHRCQNDSAARPRPHARKLSAVTSEYELACRYSMTRESTVGKTIARFEQIGSVKDRVRPGRPATSTNEDRSLDVILSFMENPHQSSRSAALELETSDRSVRRILKINKFHPYKVKLVQELNEDNPDRRVEFLQEPWPIRPYRPFAVITTIARTWPSSSWTSSIPTPTTRSAWCPRRSAYSVLSIRCFHKIGAMDEFQVDHADGGRHVQRRVLRYFLGTLRIANYAWTQYFYMATWIWTLCYAIDMKLLLGEKLGRPFWYHIFAWLMPAILTTLGLTILYVPNANCYDITSLSSTILRILPNYLATYGLLAVVMVANPLLYLSTTKDLKNVVTRTMAQMTGRERKLVQTIKLKFAMTNVVYYVCWIPNLLNGILLWTLWFQLPVKVIISLWYVMAVMNPLQAFFNALVYKRWGRRERFKLEWCYKLRKLGPGYYGASGSSDATTDPSESSPLIDAAQYKLTPRGSVNNTYSGTSPTSWRTHKFISIRFNWARRFCRLNGEKLERSGNSLLPIHVHLPIHTQRAIMGLFRVGAFALLLSCCALAKSITTYDQRQDGQVNVQIDVKDVQIVALMDSKMLDDYQVSRSIFILSWFPLARSDLYRSISDLQNYDYIYDYNDFTVKPGSTKPPKPTTPTTAKPPVKPSSVGNPQPAHLPSIGNMNDMLSLWLSPSNVSSPSIETITSSDGPSTTTTRATTTTARPSAGQDTIFQTDDRISEILNKINSIGLQASSQLLQANNNQTFDLPLQPLPAAGPTQQQLAFTPTKLSLYLGIGRDNALSTQARKAAPPLPAASNDTLLLPLEPTNDSGFKLDKESERETATKIEAVPTTTITAPTTTTTTTTTTIKPAATSSSGGTTSDPKRRSCPVGFVLRSNGKCFKRRHNYLA</sequence>
<dbReference type="InterPro" id="IPR045885">
    <property type="entry name" value="GalNAc-T"/>
</dbReference>
<dbReference type="InterPro" id="IPR001414">
    <property type="entry name" value="GPR143"/>
</dbReference>
<feature type="domain" description="Glycosyltransferase 2-like" evidence="13">
    <location>
        <begin position="74"/>
        <end position="119"/>
    </location>
</feature>
<dbReference type="Proteomes" id="UP000479190">
    <property type="component" value="Unassembled WGS sequence"/>
</dbReference>
<comment type="subcellular location">
    <subcellularLocation>
        <location evidence="1">Golgi apparatus membrane</location>
        <topology evidence="1">Single-pass type II membrane protein</topology>
    </subcellularLocation>
</comment>
<dbReference type="Pfam" id="PF02101">
    <property type="entry name" value="Ocular_alb"/>
    <property type="match status" value="1"/>
</dbReference>
<reference evidence="16 17" key="1">
    <citation type="submission" date="2020-02" db="EMBL/GenBank/DDBJ databases">
        <authorList>
            <person name="Ferguson B K."/>
        </authorList>
    </citation>
    <scope>NUCLEOTIDE SEQUENCE [LARGE SCALE GENOMIC DNA]</scope>
</reference>
<evidence type="ECO:0000256" key="11">
    <source>
        <dbReference type="SAM" id="MobiDB-lite"/>
    </source>
</evidence>
<gene>
    <name evidence="16" type="ORF">TBRA_LOCUS8612</name>
</gene>
<feature type="compositionally biased region" description="Low complexity" evidence="11">
    <location>
        <begin position="1314"/>
        <end position="1326"/>
    </location>
</feature>
<evidence type="ECO:0000256" key="3">
    <source>
        <dbReference type="ARBA" id="ARBA00022679"/>
    </source>
</evidence>
<dbReference type="InterPro" id="IPR035992">
    <property type="entry name" value="Ricin_B-like_lectins"/>
</dbReference>
<feature type="domain" description="Ricin B lectin" evidence="14">
    <location>
        <begin position="359"/>
        <end position="451"/>
    </location>
</feature>
<evidence type="ECO:0000259" key="13">
    <source>
        <dbReference type="Pfam" id="PF00535"/>
    </source>
</evidence>
<feature type="region of interest" description="Disordered" evidence="11">
    <location>
        <begin position="531"/>
        <end position="560"/>
    </location>
</feature>
<feature type="region of interest" description="Disordered" evidence="11">
    <location>
        <begin position="1304"/>
        <end position="1336"/>
    </location>
</feature>
<dbReference type="GO" id="GO:0004653">
    <property type="term" value="F:polypeptide N-acetylgalactosaminyltransferase activity"/>
    <property type="evidence" value="ECO:0007669"/>
    <property type="project" value="TreeGrafter"/>
</dbReference>
<dbReference type="GO" id="GO:0000139">
    <property type="term" value="C:Golgi membrane"/>
    <property type="evidence" value="ECO:0007669"/>
    <property type="project" value="UniProtKB-SubCell"/>
</dbReference>
<evidence type="ECO:0000259" key="14">
    <source>
        <dbReference type="Pfam" id="PF00652"/>
    </source>
</evidence>
<dbReference type="GO" id="GO:0072545">
    <property type="term" value="F:L-tyrosine binding"/>
    <property type="evidence" value="ECO:0007669"/>
    <property type="project" value="InterPro"/>
</dbReference>
<dbReference type="InterPro" id="IPR027791">
    <property type="entry name" value="Galactosyl_T_C"/>
</dbReference>
<dbReference type="SUPFAM" id="SSF50370">
    <property type="entry name" value="Ricin B-like lectins"/>
    <property type="match status" value="1"/>
</dbReference>
<keyword evidence="9 12" id="KW-0472">Membrane</keyword>
<keyword evidence="6" id="KW-0735">Signal-anchor</keyword>
<comment type="similarity">
    <text evidence="2">Belongs to the glycosyltransferase 2 family. GalNAc-T subfamily.</text>
</comment>
<organism evidence="16 17">
    <name type="scientific">Trichogramma brassicae</name>
    <dbReference type="NCBI Taxonomy" id="86971"/>
    <lineage>
        <taxon>Eukaryota</taxon>
        <taxon>Metazoa</taxon>
        <taxon>Ecdysozoa</taxon>
        <taxon>Arthropoda</taxon>
        <taxon>Hexapoda</taxon>
        <taxon>Insecta</taxon>
        <taxon>Pterygota</taxon>
        <taxon>Neoptera</taxon>
        <taxon>Endopterygota</taxon>
        <taxon>Hymenoptera</taxon>
        <taxon>Apocrita</taxon>
        <taxon>Proctotrupomorpha</taxon>
        <taxon>Chalcidoidea</taxon>
        <taxon>Trichogrammatidae</taxon>
        <taxon>Trichogramma</taxon>
    </lineage>
</organism>
<keyword evidence="7 12" id="KW-1133">Transmembrane helix</keyword>
<evidence type="ECO:0000256" key="4">
    <source>
        <dbReference type="ARBA" id="ARBA00022692"/>
    </source>
</evidence>
<dbReference type="Gene3D" id="2.80.10.50">
    <property type="match status" value="1"/>
</dbReference>
<evidence type="ECO:0000256" key="5">
    <source>
        <dbReference type="ARBA" id="ARBA00022734"/>
    </source>
</evidence>
<dbReference type="Pfam" id="PF02709">
    <property type="entry name" value="Glyco_transf_7C"/>
    <property type="match status" value="1"/>
</dbReference>
<evidence type="ECO:0000256" key="9">
    <source>
        <dbReference type="ARBA" id="ARBA00023136"/>
    </source>
</evidence>
<dbReference type="GO" id="GO:0035240">
    <property type="term" value="F:dopamine binding"/>
    <property type="evidence" value="ECO:0007669"/>
    <property type="project" value="InterPro"/>
</dbReference>
<feature type="compositionally biased region" description="Low complexity" evidence="11">
    <location>
        <begin position="1370"/>
        <end position="1381"/>
    </location>
</feature>
<keyword evidence="5" id="KW-0430">Lectin</keyword>
<dbReference type="OrthoDB" id="330637at2759"/>
<evidence type="ECO:0000256" key="2">
    <source>
        <dbReference type="ARBA" id="ARBA00005680"/>
    </source>
</evidence>
<keyword evidence="17" id="KW-1185">Reference proteome</keyword>
<dbReference type="Pfam" id="PF00652">
    <property type="entry name" value="Ricin_B_lectin"/>
    <property type="match status" value="1"/>
</dbReference>
<protein>
    <submittedName>
        <fullName evidence="16">Uncharacterized protein</fullName>
    </submittedName>
</protein>
<keyword evidence="4 12" id="KW-0812">Transmembrane</keyword>
<feature type="transmembrane region" description="Helical" evidence="12">
    <location>
        <begin position="944"/>
        <end position="964"/>
    </location>
</feature>
<dbReference type="GO" id="GO:0072544">
    <property type="term" value="F:L-DOPA binding"/>
    <property type="evidence" value="ECO:0007669"/>
    <property type="project" value="InterPro"/>
</dbReference>
<feature type="region of interest" description="Disordered" evidence="11">
    <location>
        <begin position="1358"/>
        <end position="1384"/>
    </location>
</feature>
<feature type="transmembrane region" description="Helical" evidence="12">
    <location>
        <begin position="912"/>
        <end position="932"/>
    </location>
</feature>
<dbReference type="PRINTS" id="PR00965">
    <property type="entry name" value="OCULARALBNSM"/>
</dbReference>
<dbReference type="PANTHER" id="PTHR11675">
    <property type="entry name" value="N-ACETYLGALACTOSAMINYLTRANSFERASE"/>
    <property type="match status" value="1"/>
</dbReference>
<dbReference type="Gene3D" id="3.90.550.10">
    <property type="entry name" value="Spore Coat Polysaccharide Biosynthesis Protein SpsA, Chain A"/>
    <property type="match status" value="2"/>
</dbReference>
<feature type="transmembrane region" description="Helical" evidence="12">
    <location>
        <begin position="1068"/>
        <end position="1091"/>
    </location>
</feature>
<dbReference type="GO" id="GO:0004930">
    <property type="term" value="F:G protein-coupled receptor activity"/>
    <property type="evidence" value="ECO:0007669"/>
    <property type="project" value="InterPro"/>
</dbReference>
<feature type="region of interest" description="Disordered" evidence="11">
    <location>
        <begin position="679"/>
        <end position="698"/>
    </location>
</feature>
<feature type="transmembrane region" description="Helical" evidence="12">
    <location>
        <begin position="984"/>
        <end position="1004"/>
    </location>
</feature>
<dbReference type="GO" id="GO:0006493">
    <property type="term" value="P:protein O-linked glycosylation"/>
    <property type="evidence" value="ECO:0007669"/>
    <property type="project" value="TreeGrafter"/>
</dbReference>
<feature type="transmembrane region" description="Helical" evidence="12">
    <location>
        <begin position="1041"/>
        <end position="1062"/>
    </location>
</feature>
<keyword evidence="3" id="KW-0808">Transferase</keyword>
<evidence type="ECO:0000259" key="15">
    <source>
        <dbReference type="Pfam" id="PF02709"/>
    </source>
</evidence>
<evidence type="ECO:0000256" key="1">
    <source>
        <dbReference type="ARBA" id="ARBA00004323"/>
    </source>
</evidence>
<proteinExistence type="inferred from homology"/>
<dbReference type="PROSITE" id="PS50231">
    <property type="entry name" value="RICIN_B_LECTIN"/>
    <property type="match status" value="1"/>
</dbReference>
<dbReference type="SUPFAM" id="SSF53448">
    <property type="entry name" value="Nucleotide-diphospho-sugar transferases"/>
    <property type="match status" value="1"/>
</dbReference>
<dbReference type="CDD" id="cd02510">
    <property type="entry name" value="pp-GalNAc-T"/>
    <property type="match status" value="1"/>
</dbReference>
<feature type="region of interest" description="Disordered" evidence="11">
    <location>
        <begin position="1468"/>
        <end position="1497"/>
    </location>
</feature>
<keyword evidence="10" id="KW-1015">Disulfide bond</keyword>
<dbReference type="InterPro" id="IPR001173">
    <property type="entry name" value="Glyco_trans_2-like"/>
</dbReference>
<feature type="compositionally biased region" description="Low complexity" evidence="11">
    <location>
        <begin position="1515"/>
        <end position="1539"/>
    </location>
</feature>
<dbReference type="PANTHER" id="PTHR11675:SF118">
    <property type="entry name" value="POLYPEPTIDE N-ACETYLGALACTOSAMINYLTRANSFERASE 3"/>
    <property type="match status" value="1"/>
</dbReference>
<evidence type="ECO:0000313" key="17">
    <source>
        <dbReference type="Proteomes" id="UP000479190"/>
    </source>
</evidence>
<feature type="region of interest" description="Disordered" evidence="11">
    <location>
        <begin position="1515"/>
        <end position="1544"/>
    </location>
</feature>
<dbReference type="GO" id="GO:0030246">
    <property type="term" value="F:carbohydrate binding"/>
    <property type="evidence" value="ECO:0007669"/>
    <property type="project" value="UniProtKB-KW"/>
</dbReference>
<feature type="compositionally biased region" description="Polar residues" evidence="11">
    <location>
        <begin position="1358"/>
        <end position="1369"/>
    </location>
</feature>
<evidence type="ECO:0000313" key="16">
    <source>
        <dbReference type="EMBL" id="CAB0036760.1"/>
    </source>
</evidence>